<dbReference type="AlphaFoldDB" id="A0A9D9N120"/>
<dbReference type="InterPro" id="IPR050708">
    <property type="entry name" value="T6SS_VgrG/RHS"/>
</dbReference>
<dbReference type="NCBIfam" id="TIGR03696">
    <property type="entry name" value="Rhs_assc_core"/>
    <property type="match status" value="1"/>
</dbReference>
<dbReference type="EMBL" id="JADIMK010000094">
    <property type="protein sequence ID" value="MBO8456452.1"/>
    <property type="molecule type" value="Genomic_DNA"/>
</dbReference>
<dbReference type="InterPro" id="IPR022385">
    <property type="entry name" value="Rhs_assc_core"/>
</dbReference>
<dbReference type="Pfam" id="PF25023">
    <property type="entry name" value="TEN_YD-shell"/>
    <property type="match status" value="1"/>
</dbReference>
<evidence type="ECO:0000313" key="3">
    <source>
        <dbReference type="EMBL" id="MBO8456452.1"/>
    </source>
</evidence>
<dbReference type="PANTHER" id="PTHR32305">
    <property type="match status" value="1"/>
</dbReference>
<keyword evidence="1" id="KW-0677">Repeat</keyword>
<reference evidence="3" key="2">
    <citation type="journal article" date="2021" name="PeerJ">
        <title>Extensive microbial diversity within the chicken gut microbiome revealed by metagenomics and culture.</title>
        <authorList>
            <person name="Gilroy R."/>
            <person name="Ravi A."/>
            <person name="Getino M."/>
            <person name="Pursley I."/>
            <person name="Horton D.L."/>
            <person name="Alikhan N.F."/>
            <person name="Baker D."/>
            <person name="Gharbi K."/>
            <person name="Hall N."/>
            <person name="Watson M."/>
            <person name="Adriaenssens E.M."/>
            <person name="Foster-Nyarko E."/>
            <person name="Jarju S."/>
            <person name="Secka A."/>
            <person name="Antonio M."/>
            <person name="Oren A."/>
            <person name="Chaudhuri R.R."/>
            <person name="La Ragione R."/>
            <person name="Hildebrand F."/>
            <person name="Pallen M.J."/>
        </authorList>
    </citation>
    <scope>NUCLEOTIDE SEQUENCE</scope>
    <source>
        <strain evidence="3">B1-3475</strain>
    </source>
</reference>
<comment type="caution">
    <text evidence="3">The sequence shown here is derived from an EMBL/GenBank/DDBJ whole genome shotgun (WGS) entry which is preliminary data.</text>
</comment>
<sequence>MGSDGIANAYSFRYDSAGRIADAVLYSDRNDGSSFSEEGLSYDRNGNITALSRTNGAEKDGLVFEYDGNRLVRVDGDSGPSGEYEYDANGNMTHDGMHGMDLEFNRMNLIKKVSRNSSVIADFHYPADGTKICTMTGNGTGLEYHGPLTYRNGGDGTVRLQEAAFSGGRFVLVRDQDGEHMEPVYAFRDHLGSTRALAGGDGSVLEQDSYLPFGLRWDDGSPQDPDNRFRFSGKEEQAFAGLPYIDFGARMYDPATGRWLTQDPLAEKYYGASLYAFCGNNPVNIIDPDGRKLFYAKNVSEDFKQKFAAVIKFMNAKGTSGNIARLNDSETIYYIDEAPLNQNSYSPTLKTIYWDPDHLIQFGNGMWSSPATILSHEVGHAILDEDPELYNQVMNEYKADSSDKEEEYIINEIEQDAALKHGEIRPDQRNRKGHQDLHLKYYNNVSSMKSN</sequence>
<dbReference type="Gene3D" id="2.180.10.10">
    <property type="entry name" value="RHS repeat-associated core"/>
    <property type="match status" value="1"/>
</dbReference>
<organism evidence="3 4">
    <name type="scientific">Candidatus Cryptobacteroides intestinigallinarum</name>
    <dbReference type="NCBI Taxonomy" id="2840767"/>
    <lineage>
        <taxon>Bacteria</taxon>
        <taxon>Pseudomonadati</taxon>
        <taxon>Bacteroidota</taxon>
        <taxon>Bacteroidia</taxon>
        <taxon>Bacteroidales</taxon>
        <taxon>Candidatus Cryptobacteroides</taxon>
    </lineage>
</organism>
<gene>
    <name evidence="3" type="ORF">IAC08_08665</name>
</gene>
<accession>A0A9D9N120</accession>
<name>A0A9D9N120_9BACT</name>
<dbReference type="Proteomes" id="UP000823617">
    <property type="component" value="Unassembled WGS sequence"/>
</dbReference>
<proteinExistence type="predicted"/>
<protein>
    <submittedName>
        <fullName evidence="3">RHS repeat-associated core domain-containing protein</fullName>
    </submittedName>
</protein>
<feature type="domain" description="Teneurin-like YD-shell" evidence="2">
    <location>
        <begin position="13"/>
        <end position="129"/>
    </location>
</feature>
<evidence type="ECO:0000259" key="2">
    <source>
        <dbReference type="Pfam" id="PF25023"/>
    </source>
</evidence>
<dbReference type="PANTHER" id="PTHR32305:SF15">
    <property type="entry name" value="PROTEIN RHSA-RELATED"/>
    <property type="match status" value="1"/>
</dbReference>
<dbReference type="InterPro" id="IPR056823">
    <property type="entry name" value="TEN-like_YD-shell"/>
</dbReference>
<evidence type="ECO:0000313" key="4">
    <source>
        <dbReference type="Proteomes" id="UP000823617"/>
    </source>
</evidence>
<evidence type="ECO:0000256" key="1">
    <source>
        <dbReference type="ARBA" id="ARBA00022737"/>
    </source>
</evidence>
<reference evidence="3" key="1">
    <citation type="submission" date="2020-10" db="EMBL/GenBank/DDBJ databases">
        <authorList>
            <person name="Gilroy R."/>
        </authorList>
    </citation>
    <scope>NUCLEOTIDE SEQUENCE</scope>
    <source>
        <strain evidence="3">B1-3475</strain>
    </source>
</reference>